<dbReference type="AlphaFoldDB" id="A0A1H6CXS7"/>
<dbReference type="EMBL" id="FOME01000002">
    <property type="protein sequence ID" value="SFD02002.1"/>
    <property type="molecule type" value="Genomic_DNA"/>
</dbReference>
<dbReference type="Proteomes" id="UP000236729">
    <property type="component" value="Unassembled WGS sequence"/>
</dbReference>
<evidence type="ECO:0000313" key="1">
    <source>
        <dbReference type="EMBL" id="SEG77325.1"/>
    </source>
</evidence>
<dbReference type="RefSeq" id="WP_177247476.1">
    <property type="nucleotide sequence ID" value="NZ_FNVB01000005.1"/>
</dbReference>
<keyword evidence="3" id="KW-1185">Reference proteome</keyword>
<evidence type="ECO:0000313" key="3">
    <source>
        <dbReference type="Proteomes" id="UP000199690"/>
    </source>
</evidence>
<organism evidence="1 4">
    <name type="scientific">Saccharopolyspora kobensis</name>
    <dbReference type="NCBI Taxonomy" id="146035"/>
    <lineage>
        <taxon>Bacteria</taxon>
        <taxon>Bacillati</taxon>
        <taxon>Actinomycetota</taxon>
        <taxon>Actinomycetes</taxon>
        <taxon>Pseudonocardiales</taxon>
        <taxon>Pseudonocardiaceae</taxon>
        <taxon>Saccharopolyspora</taxon>
    </lineage>
</organism>
<dbReference type="Proteomes" id="UP000199690">
    <property type="component" value="Unassembled WGS sequence"/>
</dbReference>
<proteinExistence type="predicted"/>
<gene>
    <name evidence="1" type="ORF">SAMN02982929_03629</name>
    <name evidence="2" type="ORF">SAMN05216506_102223</name>
</gene>
<sequence length="51" mass="6101">MTYEEMTLLRINELREEAHRQRLAQDMSAGRWWRWLAAYATRRAAAASRCC</sequence>
<evidence type="ECO:0000313" key="2">
    <source>
        <dbReference type="EMBL" id="SFD02002.1"/>
    </source>
</evidence>
<protein>
    <submittedName>
        <fullName evidence="1">Uncharacterized protein</fullName>
    </submittedName>
</protein>
<name>A0A1H6CXS7_9PSEU</name>
<reference evidence="3 4" key="2">
    <citation type="submission" date="2016-10" db="EMBL/GenBank/DDBJ databases">
        <authorList>
            <person name="Varghese N."/>
            <person name="Submissions S."/>
        </authorList>
    </citation>
    <scope>NUCLEOTIDE SEQUENCE [LARGE SCALE GENOMIC DNA]</scope>
    <source>
        <strain evidence="4">ATCC 20501</strain>
        <strain evidence="2 3">CGMCC 4.3529</strain>
    </source>
</reference>
<accession>A0A1H6CXS7</accession>
<dbReference type="EMBL" id="FNVB01000005">
    <property type="protein sequence ID" value="SEG77325.1"/>
    <property type="molecule type" value="Genomic_DNA"/>
</dbReference>
<evidence type="ECO:0000313" key="4">
    <source>
        <dbReference type="Proteomes" id="UP000236729"/>
    </source>
</evidence>
<reference evidence="1" key="1">
    <citation type="submission" date="2016-10" db="EMBL/GenBank/DDBJ databases">
        <authorList>
            <person name="de Groot N.N."/>
        </authorList>
    </citation>
    <scope>NUCLEOTIDE SEQUENCE [LARGE SCALE GENOMIC DNA]</scope>
    <source>
        <strain evidence="1">ATCC 20501</strain>
    </source>
</reference>
<accession>A0A1I1NXC9</accession>